<dbReference type="PANTHER" id="PTHR46401">
    <property type="entry name" value="GLYCOSYLTRANSFERASE WBBK-RELATED"/>
    <property type="match status" value="1"/>
</dbReference>
<dbReference type="Gene3D" id="3.40.50.2000">
    <property type="entry name" value="Glycogen Phosphorylase B"/>
    <property type="match status" value="1"/>
</dbReference>
<protein>
    <recommendedName>
        <fullName evidence="1">Glycosyl transferase family 1 domain-containing protein</fullName>
    </recommendedName>
</protein>
<organism evidence="2 3">
    <name type="scientific">Pantoea dispersa</name>
    <dbReference type="NCBI Taxonomy" id="59814"/>
    <lineage>
        <taxon>Bacteria</taxon>
        <taxon>Pseudomonadati</taxon>
        <taxon>Pseudomonadota</taxon>
        <taxon>Gammaproteobacteria</taxon>
        <taxon>Enterobacterales</taxon>
        <taxon>Erwiniaceae</taxon>
        <taxon>Pantoea</taxon>
    </lineage>
</organism>
<gene>
    <name evidence="2" type="ORF">SA3R_13860</name>
</gene>
<dbReference type="EMBL" id="LDSE01000025">
    <property type="protein sequence ID" value="KTS67201.1"/>
    <property type="molecule type" value="Genomic_DNA"/>
</dbReference>
<proteinExistence type="predicted"/>
<comment type="caution">
    <text evidence="2">The sequence shown here is derived from an EMBL/GenBank/DDBJ whole genome shotgun (WGS) entry which is preliminary data.</text>
</comment>
<feature type="domain" description="Glycosyl transferase family 1" evidence="1">
    <location>
        <begin position="31"/>
        <end position="190"/>
    </location>
</feature>
<dbReference type="PANTHER" id="PTHR46401:SF9">
    <property type="entry name" value="MANNOSYLTRANSFERASE A"/>
    <property type="match status" value="1"/>
</dbReference>
<accession>A0A8E1RXH6</accession>
<evidence type="ECO:0000259" key="1">
    <source>
        <dbReference type="Pfam" id="PF00534"/>
    </source>
</evidence>
<dbReference type="CDD" id="cd03809">
    <property type="entry name" value="GT4_MtfB-like"/>
    <property type="match status" value="1"/>
</dbReference>
<name>A0A8E1RXH6_9GAMM</name>
<dbReference type="Pfam" id="PF00534">
    <property type="entry name" value="Glycos_transf_1"/>
    <property type="match status" value="1"/>
</dbReference>
<evidence type="ECO:0000313" key="2">
    <source>
        <dbReference type="EMBL" id="KTS67201.1"/>
    </source>
</evidence>
<dbReference type="AlphaFoldDB" id="A0A8E1RXH6"/>
<dbReference type="GO" id="GO:0016757">
    <property type="term" value="F:glycosyltransferase activity"/>
    <property type="evidence" value="ECO:0007669"/>
    <property type="project" value="InterPro"/>
</dbReference>
<reference evidence="2 3" key="1">
    <citation type="journal article" date="2016" name="Front. Microbiol.">
        <title>Genomic Resource of Rice Seed Associated Bacteria.</title>
        <authorList>
            <person name="Midha S."/>
            <person name="Bansal K."/>
            <person name="Sharma S."/>
            <person name="Kumar N."/>
            <person name="Patil P.P."/>
            <person name="Chaudhry V."/>
            <person name="Patil P.B."/>
        </authorList>
    </citation>
    <scope>NUCLEOTIDE SEQUENCE [LARGE SCALE GENOMIC DNA]</scope>
    <source>
        <strain evidence="2 3">SA3</strain>
    </source>
</reference>
<evidence type="ECO:0000313" key="3">
    <source>
        <dbReference type="Proteomes" id="UP000071979"/>
    </source>
</evidence>
<dbReference type="Proteomes" id="UP000071979">
    <property type="component" value="Unassembled WGS sequence"/>
</dbReference>
<sequence>MGYSHHGADILSTIPSAGTNSHDLDKVSAIKQNLSFLMVGTVEPRKGHLQAIAAFDRLWASGNESSLVIVGKEGWKGLPDNARRTIPEIVHTIKNHPLLGKKLFWFDNASDELLSELYANADCLLYPSEDEGFGLPLIEASQHNKPLIARDIPVLREVAGEGAYYFKSNRPEALSHAVEEWIELFKKNAHPDSANISWLTWAQSAENLVKKLFD</sequence>
<dbReference type="SUPFAM" id="SSF53756">
    <property type="entry name" value="UDP-Glycosyltransferase/glycogen phosphorylase"/>
    <property type="match status" value="1"/>
</dbReference>
<dbReference type="InterPro" id="IPR001296">
    <property type="entry name" value="Glyco_trans_1"/>
</dbReference>